<name>A0A0D3FEW0_9ORYZ</name>
<accession>A0A0D3FEW0</accession>
<feature type="compositionally biased region" description="Basic and acidic residues" evidence="1">
    <location>
        <begin position="23"/>
        <end position="33"/>
    </location>
</feature>
<proteinExistence type="predicted"/>
<feature type="compositionally biased region" description="Polar residues" evidence="1">
    <location>
        <begin position="59"/>
        <end position="71"/>
    </location>
</feature>
<feature type="compositionally biased region" description="Basic and acidic residues" evidence="1">
    <location>
        <begin position="1"/>
        <end position="12"/>
    </location>
</feature>
<keyword evidence="3" id="KW-1185">Reference proteome</keyword>
<evidence type="ECO:0000256" key="1">
    <source>
        <dbReference type="SAM" id="MobiDB-lite"/>
    </source>
</evidence>
<sequence length="140" mass="15639">MNKQKATQEVRIKHNWNGNQSGRKKEERGRSDDLTSDSADRSPGPGQLAVDPLGRAAGYSSSVQDGQQLARQSPKAYMYITRSEHQYKKDGTVIDLRSRIFRAFIVKSNTRNRTLAEELAPMEGDAKPRSRESMGGEENG</sequence>
<evidence type="ECO:0000313" key="2">
    <source>
        <dbReference type="EnsemblPlants" id="OBART03G06680.1"/>
    </source>
</evidence>
<dbReference type="HOGENOM" id="CLU_1838184_0_0_1"/>
<feature type="compositionally biased region" description="Basic and acidic residues" evidence="1">
    <location>
        <begin position="124"/>
        <end position="134"/>
    </location>
</feature>
<reference evidence="2" key="1">
    <citation type="journal article" date="2009" name="Rice">
        <title>De Novo Next Generation Sequencing of Plant Genomes.</title>
        <authorList>
            <person name="Rounsley S."/>
            <person name="Marri P.R."/>
            <person name="Yu Y."/>
            <person name="He R."/>
            <person name="Sisneros N."/>
            <person name="Goicoechea J.L."/>
            <person name="Lee S.J."/>
            <person name="Angelova A."/>
            <person name="Kudrna D."/>
            <person name="Luo M."/>
            <person name="Affourtit J."/>
            <person name="Desany B."/>
            <person name="Knight J."/>
            <person name="Niazi F."/>
            <person name="Egholm M."/>
            <person name="Wing R.A."/>
        </authorList>
    </citation>
    <scope>NUCLEOTIDE SEQUENCE [LARGE SCALE GENOMIC DNA]</scope>
    <source>
        <strain evidence="2">cv. IRGC 105608</strain>
    </source>
</reference>
<dbReference type="AlphaFoldDB" id="A0A0D3FEW0"/>
<dbReference type="PaxDb" id="65489-OBART03G06680.1"/>
<organism evidence="2">
    <name type="scientific">Oryza barthii</name>
    <dbReference type="NCBI Taxonomy" id="65489"/>
    <lineage>
        <taxon>Eukaryota</taxon>
        <taxon>Viridiplantae</taxon>
        <taxon>Streptophyta</taxon>
        <taxon>Embryophyta</taxon>
        <taxon>Tracheophyta</taxon>
        <taxon>Spermatophyta</taxon>
        <taxon>Magnoliopsida</taxon>
        <taxon>Liliopsida</taxon>
        <taxon>Poales</taxon>
        <taxon>Poaceae</taxon>
        <taxon>BOP clade</taxon>
        <taxon>Oryzoideae</taxon>
        <taxon>Oryzeae</taxon>
        <taxon>Oryzinae</taxon>
        <taxon>Oryza</taxon>
    </lineage>
</organism>
<feature type="region of interest" description="Disordered" evidence="1">
    <location>
        <begin position="116"/>
        <end position="140"/>
    </location>
</feature>
<protein>
    <submittedName>
        <fullName evidence="2">Uncharacterized protein</fullName>
    </submittedName>
</protein>
<reference evidence="2" key="2">
    <citation type="submission" date="2015-03" db="UniProtKB">
        <authorList>
            <consortium name="EnsemblPlants"/>
        </authorList>
    </citation>
    <scope>IDENTIFICATION</scope>
</reference>
<dbReference type="Gramene" id="OBART03G06680.1">
    <property type="protein sequence ID" value="OBART03G06680.1"/>
    <property type="gene ID" value="OBART03G06680"/>
</dbReference>
<evidence type="ECO:0000313" key="3">
    <source>
        <dbReference type="Proteomes" id="UP000026960"/>
    </source>
</evidence>
<dbReference type="EnsemblPlants" id="OBART03G06680.1">
    <property type="protein sequence ID" value="OBART03G06680.1"/>
    <property type="gene ID" value="OBART03G06680"/>
</dbReference>
<dbReference type="Proteomes" id="UP000026960">
    <property type="component" value="Chromosome 3"/>
</dbReference>
<feature type="region of interest" description="Disordered" evidence="1">
    <location>
        <begin position="1"/>
        <end position="71"/>
    </location>
</feature>